<evidence type="ECO:0000313" key="3">
    <source>
        <dbReference type="Proteomes" id="UP000178742"/>
    </source>
</evidence>
<sequence length="84" mass="9666">MTFTLTIPLIIYFIFLLIFLIFIGVNLYHLVESASLTTTSFIFTFFIFASSIIVLYFTATLLIGVDWQEVLFSTENSSFQTDPF</sequence>
<dbReference type="AlphaFoldDB" id="A0A1F6M3X7"/>
<feature type="transmembrane region" description="Helical" evidence="1">
    <location>
        <begin position="6"/>
        <end position="28"/>
    </location>
</feature>
<proteinExistence type="predicted"/>
<name>A0A1F6M3X7_9BACT</name>
<evidence type="ECO:0000256" key="1">
    <source>
        <dbReference type="SAM" id="Phobius"/>
    </source>
</evidence>
<keyword evidence="1" id="KW-0472">Membrane</keyword>
<protein>
    <submittedName>
        <fullName evidence="2">Uncharacterized protein</fullName>
    </submittedName>
</protein>
<feature type="transmembrane region" description="Helical" evidence="1">
    <location>
        <begin position="40"/>
        <end position="63"/>
    </location>
</feature>
<keyword evidence="1" id="KW-1133">Transmembrane helix</keyword>
<reference evidence="2 3" key="1">
    <citation type="journal article" date="2016" name="Nat. Commun.">
        <title>Thousands of microbial genomes shed light on interconnected biogeochemical processes in an aquifer system.</title>
        <authorList>
            <person name="Anantharaman K."/>
            <person name="Brown C.T."/>
            <person name="Hug L.A."/>
            <person name="Sharon I."/>
            <person name="Castelle C.J."/>
            <person name="Probst A.J."/>
            <person name="Thomas B.C."/>
            <person name="Singh A."/>
            <person name="Wilkins M.J."/>
            <person name="Karaoz U."/>
            <person name="Brodie E.L."/>
            <person name="Williams K.H."/>
            <person name="Hubbard S.S."/>
            <person name="Banfield J.F."/>
        </authorList>
    </citation>
    <scope>NUCLEOTIDE SEQUENCE [LARGE SCALE GENOMIC DNA]</scope>
</reference>
<dbReference type="STRING" id="1798676.A3B90_01695"/>
<keyword evidence="1" id="KW-0812">Transmembrane</keyword>
<organism evidence="2 3">
    <name type="scientific">Candidatus Magasanikbacteria bacterium RIFCSPHIGHO2_02_FULL_41_13</name>
    <dbReference type="NCBI Taxonomy" id="1798676"/>
    <lineage>
        <taxon>Bacteria</taxon>
        <taxon>Candidatus Magasanikiibacteriota</taxon>
    </lineage>
</organism>
<dbReference type="Proteomes" id="UP000178742">
    <property type="component" value="Unassembled WGS sequence"/>
</dbReference>
<comment type="caution">
    <text evidence="2">The sequence shown here is derived from an EMBL/GenBank/DDBJ whole genome shotgun (WGS) entry which is preliminary data.</text>
</comment>
<gene>
    <name evidence="2" type="ORF">A3B90_01695</name>
</gene>
<accession>A0A1F6M3X7</accession>
<dbReference type="EMBL" id="MFPX01000021">
    <property type="protein sequence ID" value="OGH66278.1"/>
    <property type="molecule type" value="Genomic_DNA"/>
</dbReference>
<evidence type="ECO:0000313" key="2">
    <source>
        <dbReference type="EMBL" id="OGH66278.1"/>
    </source>
</evidence>